<dbReference type="AlphaFoldDB" id="A0A1X7ASB1"/>
<accession>A0A1X7ASB1</accession>
<dbReference type="EMBL" id="FWPT01000035">
    <property type="protein sequence ID" value="SMA50988.1"/>
    <property type="molecule type" value="Genomic_DNA"/>
</dbReference>
<keyword evidence="2" id="KW-1185">Reference proteome</keyword>
<evidence type="ECO:0000313" key="1">
    <source>
        <dbReference type="EMBL" id="SMA50988.1"/>
    </source>
</evidence>
<gene>
    <name evidence="1" type="ORF">EHSB41UT_04811</name>
</gene>
<name>A0A1X7ASB1_9GAMM</name>
<protein>
    <submittedName>
        <fullName evidence="1">Uncharacterized protein</fullName>
    </submittedName>
</protein>
<reference evidence="1 2" key="1">
    <citation type="submission" date="2017-03" db="EMBL/GenBank/DDBJ databases">
        <authorList>
            <person name="Afonso C.L."/>
            <person name="Miller P.J."/>
            <person name="Scott M.A."/>
            <person name="Spackman E."/>
            <person name="Goraichik I."/>
            <person name="Dimitrov K.M."/>
            <person name="Suarez D.L."/>
            <person name="Swayne D.E."/>
        </authorList>
    </citation>
    <scope>NUCLEOTIDE SEQUENCE [LARGE SCALE GENOMIC DNA]</scope>
    <source>
        <strain evidence="1">SB41UT1</strain>
    </source>
</reference>
<sequence length="91" mass="10345">MGATSIVVIQPVVQIPLKLVYRFVDFPSQSRLVELLQNRFMETLADPVGLRMSGFRLRMLNLVDSDVELEVVLICFAAILRATIRQNAQNR</sequence>
<dbReference type="Proteomes" id="UP000196573">
    <property type="component" value="Unassembled WGS sequence"/>
</dbReference>
<organism evidence="1 2">
    <name type="scientific">Parendozoicomonas haliclonae</name>
    <dbReference type="NCBI Taxonomy" id="1960125"/>
    <lineage>
        <taxon>Bacteria</taxon>
        <taxon>Pseudomonadati</taxon>
        <taxon>Pseudomonadota</taxon>
        <taxon>Gammaproteobacteria</taxon>
        <taxon>Oceanospirillales</taxon>
        <taxon>Endozoicomonadaceae</taxon>
        <taxon>Parendozoicomonas</taxon>
    </lineage>
</organism>
<proteinExistence type="predicted"/>
<evidence type="ECO:0000313" key="2">
    <source>
        <dbReference type="Proteomes" id="UP000196573"/>
    </source>
</evidence>